<evidence type="ECO:0000256" key="13">
    <source>
        <dbReference type="ARBA" id="ARBA00034808"/>
    </source>
</evidence>
<dbReference type="GO" id="GO:0006310">
    <property type="term" value="P:DNA recombination"/>
    <property type="evidence" value="ECO:0007669"/>
    <property type="project" value="UniProtKB-UniRule"/>
</dbReference>
<evidence type="ECO:0000256" key="1">
    <source>
        <dbReference type="ARBA" id="ARBA00007504"/>
    </source>
</evidence>
<reference evidence="18" key="1">
    <citation type="submission" date="2021-03" db="EMBL/GenBank/DDBJ databases">
        <title>Roseibium sp. CAU 1637 isolated from Incheon.</title>
        <authorList>
            <person name="Kim W."/>
        </authorList>
    </citation>
    <scope>NUCLEOTIDE SEQUENCE</scope>
    <source>
        <strain evidence="18">CAU 1637</strain>
    </source>
</reference>
<evidence type="ECO:0000256" key="2">
    <source>
        <dbReference type="ARBA" id="ARBA00017846"/>
    </source>
</evidence>
<evidence type="ECO:0000256" key="8">
    <source>
        <dbReference type="ARBA" id="ARBA00023125"/>
    </source>
</evidence>
<dbReference type="GO" id="GO:0005524">
    <property type="term" value="F:ATP binding"/>
    <property type="evidence" value="ECO:0007669"/>
    <property type="project" value="UniProtKB-KW"/>
</dbReference>
<sequence>MRPPVLDPLFAPVSSLNGVGPKIAKLLSDFIGFHPDREATVADLLFHLPSGLIDRRHRPGIAYSESGQIVTLDVTIDRHQAPPRESRAPYRITAFDDSGSITFVFFHPRRDWLMQMFPEGERRIVSGKVEWFNERPQMVHPDYVVSPEEAETMPALEPVYPLTAGLSPKTLQKAINSALERVPHLPEWLDAAWQSQNLWPELDDALETLHRPQEQEDLSPASPALSRLAYDELLASQLALAMVRATMRKLGGIARKPSGTLQRSVIDALPFALTGGQQSAIADINADLAEPVRMLRLLQGDVGAGKTVVALAALAQVVEAGGQGALMAPTEILARQHFASMTPICEKVGLRLALMTGKDTTRERRLTQEKLDAGEIDILVGTHALFQGTVTFKDLALVVVDEQHRFGVHQRLALSAKGRGVDVLVMTATPIPRTLLLSSFGDMDVSRLTDKPAGRKPIATVSVSLDRLEEIISRVRAAIGSGQKVYWVCPLVEESEKIDLAAVEDRHQVLEQVLGQRVSLVHGRMKADEKEAAMQSFKSSETRVLVATTVIEVGVDVPDATIIVIEHAERFGLAQLHQLRGRVGRGDKPSTCVLLYKGPLGETAGARLNIMRQTNDGFLIAEEDLKLRGGGEILGTRQSGTPGFRIANVEDHADLMEVARDDARLVLEKDPELKSERGQALRCLLYLFSRDEAIRLLRAG</sequence>
<dbReference type="SMART" id="SM00487">
    <property type="entry name" value="DEXDc"/>
    <property type="match status" value="1"/>
</dbReference>
<keyword evidence="6 15" id="KW-0347">Helicase</keyword>
<dbReference type="NCBIfam" id="NF008164">
    <property type="entry name" value="PRK10917.1-2"/>
    <property type="match status" value="1"/>
</dbReference>
<dbReference type="NCBIfam" id="NF008168">
    <property type="entry name" value="PRK10917.2-2"/>
    <property type="match status" value="1"/>
</dbReference>
<keyword evidence="11" id="KW-0413">Isomerase</keyword>
<dbReference type="EMBL" id="JAFLNF010000010">
    <property type="protein sequence ID" value="MBO0347322.1"/>
    <property type="molecule type" value="Genomic_DNA"/>
</dbReference>
<comment type="catalytic activity">
    <reaction evidence="12 15">
        <text>Couples ATP hydrolysis with the unwinding of duplex DNA by translocating in the 3'-5' direction.</text>
        <dbReference type="EC" id="5.6.2.4"/>
    </reaction>
</comment>
<evidence type="ECO:0000256" key="12">
    <source>
        <dbReference type="ARBA" id="ARBA00034617"/>
    </source>
</evidence>
<evidence type="ECO:0000256" key="15">
    <source>
        <dbReference type="RuleBase" id="RU363016"/>
    </source>
</evidence>
<evidence type="ECO:0000256" key="7">
    <source>
        <dbReference type="ARBA" id="ARBA00022840"/>
    </source>
</evidence>
<accession>A0A939ERN9</accession>
<name>A0A939ERN9_9HYPH</name>
<evidence type="ECO:0000256" key="4">
    <source>
        <dbReference type="ARBA" id="ARBA00022763"/>
    </source>
</evidence>
<dbReference type="GO" id="GO:0043138">
    <property type="term" value="F:3'-5' DNA helicase activity"/>
    <property type="evidence" value="ECO:0007669"/>
    <property type="project" value="UniProtKB-EC"/>
</dbReference>
<dbReference type="InterPro" id="IPR011545">
    <property type="entry name" value="DEAD/DEAH_box_helicase_dom"/>
</dbReference>
<dbReference type="RefSeq" id="WP_206944318.1">
    <property type="nucleotide sequence ID" value="NZ_JAFLNF010000010.1"/>
</dbReference>
<dbReference type="NCBIfam" id="TIGR00643">
    <property type="entry name" value="recG"/>
    <property type="match status" value="1"/>
</dbReference>
<dbReference type="GO" id="GO:0003677">
    <property type="term" value="F:DNA binding"/>
    <property type="evidence" value="ECO:0007669"/>
    <property type="project" value="UniProtKB-KW"/>
</dbReference>
<dbReference type="PROSITE" id="PS51194">
    <property type="entry name" value="HELICASE_CTER"/>
    <property type="match status" value="1"/>
</dbReference>
<dbReference type="EC" id="5.6.2.4" evidence="13 15"/>
<keyword evidence="4 15" id="KW-0227">DNA damage</keyword>
<dbReference type="InterPro" id="IPR001650">
    <property type="entry name" value="Helicase_C-like"/>
</dbReference>
<evidence type="ECO:0000256" key="6">
    <source>
        <dbReference type="ARBA" id="ARBA00022806"/>
    </source>
</evidence>
<keyword evidence="8" id="KW-0238">DNA-binding</keyword>
<dbReference type="InterPro" id="IPR012340">
    <property type="entry name" value="NA-bd_OB-fold"/>
</dbReference>
<protein>
    <recommendedName>
        <fullName evidence="2 15">ATP-dependent DNA helicase RecG</fullName>
        <ecNumber evidence="13 15">5.6.2.4</ecNumber>
    </recommendedName>
</protein>
<dbReference type="PANTHER" id="PTHR47964:SF1">
    <property type="entry name" value="ATP-DEPENDENT DNA HELICASE HOMOLOG RECG, CHLOROPLASTIC"/>
    <property type="match status" value="1"/>
</dbReference>
<dbReference type="InterPro" id="IPR014001">
    <property type="entry name" value="Helicase_ATP-bd"/>
</dbReference>
<dbReference type="CDD" id="cd04488">
    <property type="entry name" value="RecG_wedge_OBF"/>
    <property type="match status" value="1"/>
</dbReference>
<dbReference type="SUPFAM" id="SSF52540">
    <property type="entry name" value="P-loop containing nucleoside triphosphate hydrolases"/>
    <property type="match status" value="2"/>
</dbReference>
<dbReference type="GO" id="GO:0016787">
    <property type="term" value="F:hydrolase activity"/>
    <property type="evidence" value="ECO:0007669"/>
    <property type="project" value="UniProtKB-KW"/>
</dbReference>
<proteinExistence type="inferred from homology"/>
<evidence type="ECO:0000259" key="16">
    <source>
        <dbReference type="PROSITE" id="PS51192"/>
    </source>
</evidence>
<dbReference type="CDD" id="cd17992">
    <property type="entry name" value="DEXHc_RecG"/>
    <property type="match status" value="1"/>
</dbReference>
<dbReference type="SUPFAM" id="SSF50249">
    <property type="entry name" value="Nucleic acid-binding proteins"/>
    <property type="match status" value="1"/>
</dbReference>
<dbReference type="PANTHER" id="PTHR47964">
    <property type="entry name" value="ATP-DEPENDENT DNA HELICASE HOMOLOG RECG, CHLOROPLASTIC"/>
    <property type="match status" value="1"/>
</dbReference>
<dbReference type="InterPro" id="IPR045562">
    <property type="entry name" value="RecG_dom3_C"/>
</dbReference>
<dbReference type="InterPro" id="IPR047112">
    <property type="entry name" value="RecG/Mfd"/>
</dbReference>
<comment type="similarity">
    <text evidence="1 15">Belongs to the helicase family. RecG subfamily.</text>
</comment>
<keyword evidence="10 15" id="KW-0234">DNA repair</keyword>
<evidence type="ECO:0000313" key="19">
    <source>
        <dbReference type="Proteomes" id="UP000664779"/>
    </source>
</evidence>
<comment type="catalytic activity">
    <reaction evidence="14 15">
        <text>ATP + H2O = ADP + phosphate + H(+)</text>
        <dbReference type="Rhea" id="RHEA:13065"/>
        <dbReference type="ChEBI" id="CHEBI:15377"/>
        <dbReference type="ChEBI" id="CHEBI:15378"/>
        <dbReference type="ChEBI" id="CHEBI:30616"/>
        <dbReference type="ChEBI" id="CHEBI:43474"/>
        <dbReference type="ChEBI" id="CHEBI:456216"/>
        <dbReference type="EC" id="5.6.2.4"/>
    </reaction>
</comment>
<keyword evidence="3 15" id="KW-0547">Nucleotide-binding</keyword>
<feature type="domain" description="Helicase ATP-binding" evidence="16">
    <location>
        <begin position="287"/>
        <end position="448"/>
    </location>
</feature>
<dbReference type="GO" id="GO:0006281">
    <property type="term" value="P:DNA repair"/>
    <property type="evidence" value="ECO:0007669"/>
    <property type="project" value="UniProtKB-UniRule"/>
</dbReference>
<comment type="caution">
    <text evidence="18">The sequence shown here is derived from an EMBL/GenBank/DDBJ whole genome shotgun (WGS) entry which is preliminary data.</text>
</comment>
<dbReference type="Pfam" id="PF19833">
    <property type="entry name" value="RecG_dom3_C"/>
    <property type="match status" value="1"/>
</dbReference>
<feature type="domain" description="Helicase C-terminal" evidence="17">
    <location>
        <begin position="467"/>
        <end position="626"/>
    </location>
</feature>
<dbReference type="Pfam" id="PF17191">
    <property type="entry name" value="RecG_wedge"/>
    <property type="match status" value="1"/>
</dbReference>
<dbReference type="Pfam" id="PF00270">
    <property type="entry name" value="DEAD"/>
    <property type="match status" value="1"/>
</dbReference>
<keyword evidence="7 15" id="KW-0067">ATP-binding</keyword>
<evidence type="ECO:0000256" key="10">
    <source>
        <dbReference type="ARBA" id="ARBA00023204"/>
    </source>
</evidence>
<evidence type="ECO:0000256" key="14">
    <source>
        <dbReference type="ARBA" id="ARBA00048988"/>
    </source>
</evidence>
<keyword evidence="19" id="KW-1185">Reference proteome</keyword>
<dbReference type="Gene3D" id="2.40.50.140">
    <property type="entry name" value="Nucleic acid-binding proteins"/>
    <property type="match status" value="1"/>
</dbReference>
<dbReference type="Gene3D" id="3.40.50.300">
    <property type="entry name" value="P-loop containing nucleotide triphosphate hydrolases"/>
    <property type="match status" value="2"/>
</dbReference>
<dbReference type="InterPro" id="IPR033454">
    <property type="entry name" value="RecG_wedge"/>
</dbReference>
<evidence type="ECO:0000256" key="11">
    <source>
        <dbReference type="ARBA" id="ARBA00023235"/>
    </source>
</evidence>
<evidence type="ECO:0000256" key="5">
    <source>
        <dbReference type="ARBA" id="ARBA00022801"/>
    </source>
</evidence>
<evidence type="ECO:0000259" key="17">
    <source>
        <dbReference type="PROSITE" id="PS51194"/>
    </source>
</evidence>
<dbReference type="AlphaFoldDB" id="A0A939ERN9"/>
<evidence type="ECO:0000256" key="3">
    <source>
        <dbReference type="ARBA" id="ARBA00022741"/>
    </source>
</evidence>
<keyword evidence="5 15" id="KW-0378">Hydrolase</keyword>
<dbReference type="InterPro" id="IPR027417">
    <property type="entry name" value="P-loop_NTPase"/>
</dbReference>
<dbReference type="Proteomes" id="UP000664779">
    <property type="component" value="Unassembled WGS sequence"/>
</dbReference>
<organism evidence="18 19">
    <name type="scientific">Roseibium limicola</name>
    <dbReference type="NCBI Taxonomy" id="2816037"/>
    <lineage>
        <taxon>Bacteria</taxon>
        <taxon>Pseudomonadati</taxon>
        <taxon>Pseudomonadota</taxon>
        <taxon>Alphaproteobacteria</taxon>
        <taxon>Hyphomicrobiales</taxon>
        <taxon>Stappiaceae</taxon>
        <taxon>Roseibium</taxon>
    </lineage>
</organism>
<evidence type="ECO:0000313" key="18">
    <source>
        <dbReference type="EMBL" id="MBO0347322.1"/>
    </source>
</evidence>
<evidence type="ECO:0000256" key="9">
    <source>
        <dbReference type="ARBA" id="ARBA00023172"/>
    </source>
</evidence>
<dbReference type="SMART" id="SM00490">
    <property type="entry name" value="HELICc"/>
    <property type="match status" value="1"/>
</dbReference>
<keyword evidence="9 15" id="KW-0233">DNA recombination</keyword>
<comment type="function">
    <text evidence="15">Plays a critical role in recombination and DNA repair. Helps process Holliday junction intermediates to mature products by catalyzing branch migration. Has replication fork regression activity, unwinds stalled or blocked replication forks to make a HJ that can be resolved. Has a DNA unwinding activity characteristic of a DNA helicase with 3'-5' polarity.</text>
</comment>
<dbReference type="Pfam" id="PF00271">
    <property type="entry name" value="Helicase_C"/>
    <property type="match status" value="1"/>
</dbReference>
<dbReference type="InterPro" id="IPR004609">
    <property type="entry name" value="ATP-dep_DNA_helicase_RecG"/>
</dbReference>
<dbReference type="PROSITE" id="PS51192">
    <property type="entry name" value="HELICASE_ATP_BIND_1"/>
    <property type="match status" value="1"/>
</dbReference>
<gene>
    <name evidence="18" type="primary">recG</name>
    <name evidence="18" type="ORF">J0X15_18985</name>
</gene>
<dbReference type="NCBIfam" id="NF008165">
    <property type="entry name" value="PRK10917.1-3"/>
    <property type="match status" value="1"/>
</dbReference>